<name>A0ACC0AVB2_CATRO</name>
<sequence>MSVRKKKKSMLRGVRKQKEVSASLRNKRVKKKSKKKDKVQLVIESFTSSVLAWWKYIREHRWRNGRTPTITWESLKRVLKETLEVLRVEESSRGITLPQAKIEIEGSVEVHVEKEMSKEDFCDSMSDMSFEEEESIEIERKDRVEEKERLVKKSSSFVYISSLDLLNKSIRRNVERCSYMISSFETFVIAVKGISPFKNRFLNAEVQLESHCVDHKLLIGIEDLKAFLIEAILGLQFYPLHFE</sequence>
<dbReference type="Proteomes" id="UP001060085">
    <property type="component" value="Linkage Group LG05"/>
</dbReference>
<proteinExistence type="predicted"/>
<evidence type="ECO:0000313" key="1">
    <source>
        <dbReference type="EMBL" id="KAI5663383.1"/>
    </source>
</evidence>
<keyword evidence="2" id="KW-1185">Reference proteome</keyword>
<dbReference type="EMBL" id="CM044705">
    <property type="protein sequence ID" value="KAI5663383.1"/>
    <property type="molecule type" value="Genomic_DNA"/>
</dbReference>
<accession>A0ACC0AVB2</accession>
<reference evidence="2" key="1">
    <citation type="journal article" date="2023" name="Nat. Plants">
        <title>Single-cell RNA sequencing provides a high-resolution roadmap for understanding the multicellular compartmentation of specialized metabolism.</title>
        <authorList>
            <person name="Sun S."/>
            <person name="Shen X."/>
            <person name="Li Y."/>
            <person name="Li Y."/>
            <person name="Wang S."/>
            <person name="Li R."/>
            <person name="Zhang H."/>
            <person name="Shen G."/>
            <person name="Guo B."/>
            <person name="Wei J."/>
            <person name="Xu J."/>
            <person name="St-Pierre B."/>
            <person name="Chen S."/>
            <person name="Sun C."/>
        </authorList>
    </citation>
    <scope>NUCLEOTIDE SEQUENCE [LARGE SCALE GENOMIC DNA]</scope>
</reference>
<protein>
    <submittedName>
        <fullName evidence="1">Uncharacterized protein</fullName>
    </submittedName>
</protein>
<evidence type="ECO:0000313" key="2">
    <source>
        <dbReference type="Proteomes" id="UP001060085"/>
    </source>
</evidence>
<comment type="caution">
    <text evidence="1">The sequence shown here is derived from an EMBL/GenBank/DDBJ whole genome shotgun (WGS) entry which is preliminary data.</text>
</comment>
<gene>
    <name evidence="1" type="ORF">M9H77_22706</name>
</gene>
<organism evidence="1 2">
    <name type="scientific">Catharanthus roseus</name>
    <name type="common">Madagascar periwinkle</name>
    <name type="synonym">Vinca rosea</name>
    <dbReference type="NCBI Taxonomy" id="4058"/>
    <lineage>
        <taxon>Eukaryota</taxon>
        <taxon>Viridiplantae</taxon>
        <taxon>Streptophyta</taxon>
        <taxon>Embryophyta</taxon>
        <taxon>Tracheophyta</taxon>
        <taxon>Spermatophyta</taxon>
        <taxon>Magnoliopsida</taxon>
        <taxon>eudicotyledons</taxon>
        <taxon>Gunneridae</taxon>
        <taxon>Pentapetalae</taxon>
        <taxon>asterids</taxon>
        <taxon>lamiids</taxon>
        <taxon>Gentianales</taxon>
        <taxon>Apocynaceae</taxon>
        <taxon>Rauvolfioideae</taxon>
        <taxon>Vinceae</taxon>
        <taxon>Catharanthinae</taxon>
        <taxon>Catharanthus</taxon>
    </lineage>
</organism>